<dbReference type="EMBL" id="JABCKI010000008">
    <property type="protein sequence ID" value="KAG5654448.1"/>
    <property type="molecule type" value="Genomic_DNA"/>
</dbReference>
<dbReference type="SMART" id="SM00717">
    <property type="entry name" value="SANT"/>
    <property type="match status" value="2"/>
</dbReference>
<dbReference type="Proteomes" id="UP000717328">
    <property type="component" value="Unassembled WGS sequence"/>
</dbReference>
<organism evidence="4 5">
    <name type="scientific">Sphagnurus paluster</name>
    <dbReference type="NCBI Taxonomy" id="117069"/>
    <lineage>
        <taxon>Eukaryota</taxon>
        <taxon>Fungi</taxon>
        <taxon>Dikarya</taxon>
        <taxon>Basidiomycota</taxon>
        <taxon>Agaricomycotina</taxon>
        <taxon>Agaricomycetes</taxon>
        <taxon>Agaricomycetidae</taxon>
        <taxon>Agaricales</taxon>
        <taxon>Tricholomatineae</taxon>
        <taxon>Lyophyllaceae</taxon>
        <taxon>Sphagnurus</taxon>
    </lineage>
</organism>
<name>A0A9P7KL89_9AGAR</name>
<dbReference type="PROSITE" id="PS51293">
    <property type="entry name" value="SANT"/>
    <property type="match status" value="1"/>
</dbReference>
<evidence type="ECO:0000256" key="2">
    <source>
        <dbReference type="SAM" id="MobiDB-lite"/>
    </source>
</evidence>
<dbReference type="CDD" id="cd00167">
    <property type="entry name" value="SANT"/>
    <property type="match status" value="2"/>
</dbReference>
<proteinExistence type="predicted"/>
<dbReference type="Gene3D" id="1.10.10.60">
    <property type="entry name" value="Homeodomain-like"/>
    <property type="match status" value="2"/>
</dbReference>
<dbReference type="InterPro" id="IPR001005">
    <property type="entry name" value="SANT/Myb"/>
</dbReference>
<feature type="region of interest" description="Disordered" evidence="2">
    <location>
        <begin position="879"/>
        <end position="909"/>
    </location>
</feature>
<feature type="region of interest" description="Disordered" evidence="2">
    <location>
        <begin position="155"/>
        <end position="182"/>
    </location>
</feature>
<feature type="coiled-coil region" evidence="1">
    <location>
        <begin position="261"/>
        <end position="288"/>
    </location>
</feature>
<feature type="region of interest" description="Disordered" evidence="2">
    <location>
        <begin position="696"/>
        <end position="782"/>
    </location>
</feature>
<evidence type="ECO:0000313" key="4">
    <source>
        <dbReference type="EMBL" id="KAG5654448.1"/>
    </source>
</evidence>
<reference evidence="4" key="2">
    <citation type="submission" date="2021-10" db="EMBL/GenBank/DDBJ databases">
        <title>Phylogenomics reveals ancestral predisposition of the termite-cultivated fungus Termitomyces towards a domesticated lifestyle.</title>
        <authorList>
            <person name="Auxier B."/>
            <person name="Grum-Grzhimaylo A."/>
            <person name="Cardenas M.E."/>
            <person name="Lodge J.D."/>
            <person name="Laessoe T."/>
            <person name="Pedersen O."/>
            <person name="Smith M.E."/>
            <person name="Kuyper T.W."/>
            <person name="Franco-Molano E.A."/>
            <person name="Baroni T.J."/>
            <person name="Aanen D.K."/>
        </authorList>
    </citation>
    <scope>NUCLEOTIDE SEQUENCE</scope>
    <source>
        <strain evidence="4">D49</strain>
    </source>
</reference>
<dbReference type="InterPro" id="IPR017884">
    <property type="entry name" value="SANT_dom"/>
</dbReference>
<feature type="region of interest" description="Disordered" evidence="2">
    <location>
        <begin position="481"/>
        <end position="613"/>
    </location>
</feature>
<dbReference type="PANTHER" id="PTHR13992:SF39">
    <property type="entry name" value="SMRTER, ISOFORM G"/>
    <property type="match status" value="1"/>
</dbReference>
<feature type="compositionally biased region" description="Basic residues" evidence="2">
    <location>
        <begin position="576"/>
        <end position="585"/>
    </location>
</feature>
<evidence type="ECO:0000256" key="1">
    <source>
        <dbReference type="SAM" id="Coils"/>
    </source>
</evidence>
<keyword evidence="1" id="KW-0175">Coiled coil</keyword>
<dbReference type="GO" id="GO:0034967">
    <property type="term" value="C:Set3 complex"/>
    <property type="evidence" value="ECO:0007669"/>
    <property type="project" value="TreeGrafter"/>
</dbReference>
<accession>A0A9P7KL89</accession>
<feature type="region of interest" description="Disordered" evidence="2">
    <location>
        <begin position="205"/>
        <end position="232"/>
    </location>
</feature>
<gene>
    <name evidence="4" type="ORF">H0H81_002639</name>
</gene>
<reference evidence="4" key="1">
    <citation type="submission" date="2021-02" db="EMBL/GenBank/DDBJ databases">
        <authorList>
            <person name="Nieuwenhuis M."/>
            <person name="Van De Peppel L.J.J."/>
        </authorList>
    </citation>
    <scope>NUCLEOTIDE SEQUENCE</scope>
    <source>
        <strain evidence="4">D49</strain>
    </source>
</reference>
<dbReference type="Pfam" id="PF00249">
    <property type="entry name" value="Myb_DNA-binding"/>
    <property type="match status" value="2"/>
</dbReference>
<dbReference type="InterPro" id="IPR051571">
    <property type="entry name" value="N-CoR_corepressor"/>
</dbReference>
<dbReference type="GO" id="GO:0006357">
    <property type="term" value="P:regulation of transcription by RNA polymerase II"/>
    <property type="evidence" value="ECO:0007669"/>
    <property type="project" value="TreeGrafter"/>
</dbReference>
<feature type="domain" description="SANT" evidence="3">
    <location>
        <begin position="397"/>
        <end position="448"/>
    </location>
</feature>
<dbReference type="SUPFAM" id="SSF46689">
    <property type="entry name" value="Homeodomain-like"/>
    <property type="match status" value="2"/>
</dbReference>
<dbReference type="InterPro" id="IPR009057">
    <property type="entry name" value="Homeodomain-like_sf"/>
</dbReference>
<evidence type="ECO:0000313" key="5">
    <source>
        <dbReference type="Proteomes" id="UP000717328"/>
    </source>
</evidence>
<feature type="compositionally biased region" description="Pro residues" evidence="2">
    <location>
        <begin position="728"/>
        <end position="748"/>
    </location>
</feature>
<feature type="compositionally biased region" description="Basic and acidic residues" evidence="2">
    <location>
        <begin position="506"/>
        <end position="515"/>
    </location>
</feature>
<protein>
    <recommendedName>
        <fullName evidence="3">SANT domain-containing protein</fullName>
    </recommendedName>
</protein>
<feature type="compositionally biased region" description="Polar residues" evidence="2">
    <location>
        <begin position="604"/>
        <end position="613"/>
    </location>
</feature>
<keyword evidence="5" id="KW-1185">Reference proteome</keyword>
<feature type="compositionally biased region" description="Basic and acidic residues" evidence="2">
    <location>
        <begin position="879"/>
        <end position="890"/>
    </location>
</feature>
<sequence>MAPLPVTTTPIYKTVNTEKASIPKVDPPQNRVVHPVPPKPQLMVSQLKTKARSFQSPTLPKSSTRPAVDAEVNDVPKPIVVDQPPEERPPAHDIVSEKQAAPTISSLAPTTAVSATAVSLAEMTAVKERVVHTITFPAPILAPQPRPVETTTVALPTPLPTPQPRRTMGKPPSPPLPESIPTDAKSMREALRIVIMTRMLCDRQTREDRVEPVLRSNLSLEEPPADNRPSTTPQEVIDEVMQGPWHKARMETSDSMRGSLVERFRERQARLSEKVQQLREEYLSLHERWIAHCAQLDEQSKPPITESESASAAPSGRTTRRSTANNLLSDAVRSDLEMEQIIASLGNDDATDPNHLSLRNLATIPDMISVKRGRVDYTFDDTSHLVDDPKEYYGPHTGIHDWTDTEKEVFLDKFAAHPKQFGMIAEYLPNKTAAQCVDYYYLHKKRHIDFRKVILQYAPNKRKRRGTGKKKGNGLIADIRQHDAEVHGQQLDSPKTSGKRGRKPMHPPELKESRKLPLSRRRTYLDVTPSVGSATPTPEPESRRRGRRPAPVSRTVSVSLDDGEEDVADDSERPAKRAKRGRKVKSVAIINDNDEAGTPEPKLTEQTESISSWRKSGAMVTQWSEEDKSASKPVVDGVSSGLFLTLLSQHGDDFKRIAASMPNKTTIQVSNYYKTNAEDLALEKIAACAPKRSLTPDARKEIPLPPTPSSSAANCVPPPGTAATPTPTRAPAPVCTPVPTPPPAPAPDPMASLAPDSPHLQPSGSTSSSSPHVYERQEGEMASMRWSYDRPTINTSPPNVRGYQYPRPSSGAYPVPHHHPLSPNGYGPPISYGYPPYHYAPPHPHHAQYDPMGMGAGSRLGSMSHQHPYPMHEPARRMGVEMEQGQRARENPYPVLPPPGLPYHYSLEP</sequence>
<evidence type="ECO:0000259" key="3">
    <source>
        <dbReference type="PROSITE" id="PS51293"/>
    </source>
</evidence>
<dbReference type="PANTHER" id="PTHR13992">
    <property type="entry name" value="NUCLEAR RECEPTOR CO-REPRESSOR RELATED NCOR"/>
    <property type="match status" value="1"/>
</dbReference>
<comment type="caution">
    <text evidence="4">The sequence shown here is derived from an EMBL/GenBank/DDBJ whole genome shotgun (WGS) entry which is preliminary data.</text>
</comment>
<dbReference type="AlphaFoldDB" id="A0A9P7KL89"/>
<feature type="region of interest" description="Disordered" evidence="2">
    <location>
        <begin position="300"/>
        <end position="328"/>
    </location>
</feature>
<dbReference type="OrthoDB" id="10258692at2759"/>
<feature type="compositionally biased region" description="Low complexity" evidence="2">
    <location>
        <begin position="749"/>
        <end position="771"/>
    </location>
</feature>